<dbReference type="Proteomes" id="UP001597340">
    <property type="component" value="Unassembled WGS sequence"/>
</dbReference>
<name>A0ABW4DJ29_9BACL</name>
<evidence type="ECO:0000313" key="2">
    <source>
        <dbReference type="EMBL" id="MFD1463744.1"/>
    </source>
</evidence>
<organism evidence="2 3">
    <name type="scientific">Paenibacillus farraposensis</name>
    <dbReference type="NCBI Taxonomy" id="2807095"/>
    <lineage>
        <taxon>Bacteria</taxon>
        <taxon>Bacillati</taxon>
        <taxon>Bacillota</taxon>
        <taxon>Bacilli</taxon>
        <taxon>Bacillales</taxon>
        <taxon>Paenibacillaceae</taxon>
        <taxon>Paenibacillus</taxon>
    </lineage>
</organism>
<keyword evidence="3" id="KW-1185">Reference proteome</keyword>
<accession>A0ABW4DJ29</accession>
<dbReference type="RefSeq" id="WP_229525118.1">
    <property type="nucleotide sequence ID" value="NZ_JAFFQR010000087.1"/>
</dbReference>
<dbReference type="InterPro" id="IPR013610">
    <property type="entry name" value="ArdC_N"/>
</dbReference>
<gene>
    <name evidence="2" type="ORF">ACFQ5D_20825</name>
</gene>
<proteinExistence type="predicted"/>
<evidence type="ECO:0000313" key="3">
    <source>
        <dbReference type="Proteomes" id="UP001597340"/>
    </source>
</evidence>
<dbReference type="EMBL" id="JBHTNZ010000042">
    <property type="protein sequence ID" value="MFD1463744.1"/>
    <property type="molecule type" value="Genomic_DNA"/>
</dbReference>
<reference evidence="3" key="1">
    <citation type="journal article" date="2019" name="Int. J. Syst. Evol. Microbiol.">
        <title>The Global Catalogue of Microorganisms (GCM) 10K type strain sequencing project: providing services to taxonomists for standard genome sequencing and annotation.</title>
        <authorList>
            <consortium name="The Broad Institute Genomics Platform"/>
            <consortium name="The Broad Institute Genome Sequencing Center for Infectious Disease"/>
            <person name="Wu L."/>
            <person name="Ma J."/>
        </authorList>
    </citation>
    <scope>NUCLEOTIDE SEQUENCE [LARGE SCALE GENOMIC DNA]</scope>
    <source>
        <strain evidence="3">CCM 9147</strain>
    </source>
</reference>
<protein>
    <submittedName>
        <fullName evidence="2">ArdC-like ssDNA-binding domain-containing protein</fullName>
    </submittedName>
</protein>
<feature type="domain" description="N-terminal" evidence="1">
    <location>
        <begin position="3"/>
        <end position="92"/>
    </location>
</feature>
<comment type="caution">
    <text evidence="2">The sequence shown here is derived from an EMBL/GenBank/DDBJ whole genome shotgun (WGS) entry which is preliminary data.</text>
</comment>
<dbReference type="Pfam" id="PF08401">
    <property type="entry name" value="ArdcN"/>
    <property type="match status" value="1"/>
</dbReference>
<evidence type="ECO:0000259" key="1">
    <source>
        <dbReference type="Pfam" id="PF08401"/>
    </source>
</evidence>
<sequence>MKNDVYELVTKRILDMLAAGVAPWRQPWVVGGAVNWKTQKPYRGINTMLLDSGEYATFKQIKESGGRVKRGEKAQTVVFWKWLELKDKDSTRTQKNTVFA</sequence>